<keyword evidence="1" id="KW-0560">Oxidoreductase</keyword>
<evidence type="ECO:0000313" key="3">
    <source>
        <dbReference type="Proteomes" id="UP000664169"/>
    </source>
</evidence>
<name>A0A8H3EKP5_9LECA</name>
<evidence type="ECO:0000256" key="1">
    <source>
        <dbReference type="ARBA" id="ARBA00023002"/>
    </source>
</evidence>
<dbReference type="EMBL" id="CAJPDQ010000003">
    <property type="protein sequence ID" value="CAF9907335.1"/>
    <property type="molecule type" value="Genomic_DNA"/>
</dbReference>
<dbReference type="PANTHER" id="PTHR43157:SF31">
    <property type="entry name" value="PHOSPHATIDYLINOSITOL-GLYCAN BIOSYNTHESIS CLASS F PROTEIN"/>
    <property type="match status" value="1"/>
</dbReference>
<sequence length="336" mass="37260">MSFPSFIKGQLFFTPPKPTTDFHGKTIIVTGANTGLGLDCTKHLAKLNASRIILACRSLEKGEKAKQEVLQQFPKSNTILEVWPLDLASYDSVIQFADRCNSLERLDAFMENAGISTQKFSMAEEDEMSITVNVVSATLLTILLLPKLKDSAKQYGIVPVVSVVSSIVHAAAKTKDIMAAPKGKIFETLSDQKTADMSDRYNLSKLLVLLSMRELSQRIEASVRDGQPRIIVNNPAPGWAKTELFREDYDLWPLPQKLAFKAIHRTSEVASRCLIHGLTAEVDSQGEWLSDCAVKPASSFTRSQYGQDIQMRIWAELMEKLGRISPDVDLALGSLR</sequence>
<dbReference type="Pfam" id="PF00106">
    <property type="entry name" value="adh_short"/>
    <property type="match status" value="1"/>
</dbReference>
<dbReference type="Proteomes" id="UP000664169">
    <property type="component" value="Unassembled WGS sequence"/>
</dbReference>
<keyword evidence="3" id="KW-1185">Reference proteome</keyword>
<dbReference type="Gene3D" id="3.40.50.720">
    <property type="entry name" value="NAD(P)-binding Rossmann-like Domain"/>
    <property type="match status" value="1"/>
</dbReference>
<organism evidence="2 3">
    <name type="scientific">Gomphillus americanus</name>
    <dbReference type="NCBI Taxonomy" id="1940652"/>
    <lineage>
        <taxon>Eukaryota</taxon>
        <taxon>Fungi</taxon>
        <taxon>Dikarya</taxon>
        <taxon>Ascomycota</taxon>
        <taxon>Pezizomycotina</taxon>
        <taxon>Lecanoromycetes</taxon>
        <taxon>OSLEUM clade</taxon>
        <taxon>Ostropomycetidae</taxon>
        <taxon>Ostropales</taxon>
        <taxon>Graphidaceae</taxon>
        <taxon>Gomphilloideae</taxon>
        <taxon>Gomphillus</taxon>
    </lineage>
</organism>
<dbReference type="PANTHER" id="PTHR43157">
    <property type="entry name" value="PHOSPHATIDYLINOSITOL-GLYCAN BIOSYNTHESIS CLASS F PROTEIN-RELATED"/>
    <property type="match status" value="1"/>
</dbReference>
<dbReference type="OrthoDB" id="542013at2759"/>
<reference evidence="2" key="1">
    <citation type="submission" date="2021-03" db="EMBL/GenBank/DDBJ databases">
        <authorList>
            <person name="Tagirdzhanova G."/>
        </authorList>
    </citation>
    <scope>NUCLEOTIDE SEQUENCE</scope>
</reference>
<dbReference type="SUPFAM" id="SSF51735">
    <property type="entry name" value="NAD(P)-binding Rossmann-fold domains"/>
    <property type="match status" value="1"/>
</dbReference>
<dbReference type="AlphaFoldDB" id="A0A8H3EKP5"/>
<dbReference type="InterPro" id="IPR036291">
    <property type="entry name" value="NAD(P)-bd_dom_sf"/>
</dbReference>
<accession>A0A8H3EKP5</accession>
<dbReference type="PRINTS" id="PR00081">
    <property type="entry name" value="GDHRDH"/>
</dbReference>
<proteinExistence type="predicted"/>
<dbReference type="GO" id="GO:0016491">
    <property type="term" value="F:oxidoreductase activity"/>
    <property type="evidence" value="ECO:0007669"/>
    <property type="project" value="UniProtKB-KW"/>
</dbReference>
<evidence type="ECO:0000313" key="2">
    <source>
        <dbReference type="EMBL" id="CAF9907335.1"/>
    </source>
</evidence>
<dbReference type="InterPro" id="IPR002347">
    <property type="entry name" value="SDR_fam"/>
</dbReference>
<comment type="caution">
    <text evidence="2">The sequence shown here is derived from an EMBL/GenBank/DDBJ whole genome shotgun (WGS) entry which is preliminary data.</text>
</comment>
<gene>
    <name evidence="2" type="ORF">GOMPHAMPRED_005081</name>
</gene>
<protein>
    <submittedName>
        <fullName evidence="2">Uncharacterized protein</fullName>
    </submittedName>
</protein>